<accession>A0A6P8SHD0</accession>
<dbReference type="GO" id="GO:0036064">
    <property type="term" value="C:ciliary basal body"/>
    <property type="evidence" value="ECO:0007669"/>
    <property type="project" value="TreeGrafter"/>
</dbReference>
<evidence type="ECO:0000256" key="5">
    <source>
        <dbReference type="ARBA" id="ARBA00023069"/>
    </source>
</evidence>
<feature type="compositionally biased region" description="Basic residues" evidence="8">
    <location>
        <begin position="1"/>
        <end position="13"/>
    </location>
</feature>
<dbReference type="AlphaFoldDB" id="A0A6P8SHD0"/>
<dbReference type="GO" id="GO:0008017">
    <property type="term" value="F:microtubule binding"/>
    <property type="evidence" value="ECO:0007669"/>
    <property type="project" value="TreeGrafter"/>
</dbReference>
<keyword evidence="10" id="KW-0282">Flagellum</keyword>
<keyword evidence="4 7" id="KW-0175">Coiled coil</keyword>
<dbReference type="PANTHER" id="PTHR31954">
    <property type="entry name" value="CILIA- AND FLAGELLA-ASSOCIATED PROTEIN 157"/>
    <property type="match status" value="1"/>
</dbReference>
<dbReference type="PANTHER" id="PTHR31954:SF1">
    <property type="entry name" value="CILIA- AND FLAGELLA-ASSOCIATED PROTEIN 157"/>
    <property type="match status" value="1"/>
</dbReference>
<feature type="coiled-coil region" evidence="7">
    <location>
        <begin position="302"/>
        <end position="343"/>
    </location>
</feature>
<proteinExistence type="inferred from homology"/>
<evidence type="ECO:0000256" key="1">
    <source>
        <dbReference type="ARBA" id="ARBA00004138"/>
    </source>
</evidence>
<dbReference type="KEGG" id="gsh:117367472"/>
<evidence type="ECO:0000256" key="3">
    <source>
        <dbReference type="ARBA" id="ARBA00014087"/>
    </source>
</evidence>
<organism evidence="9 10">
    <name type="scientific">Geotrypetes seraphini</name>
    <name type="common">Gaboon caecilian</name>
    <name type="synonym">Caecilia seraphini</name>
    <dbReference type="NCBI Taxonomy" id="260995"/>
    <lineage>
        <taxon>Eukaryota</taxon>
        <taxon>Metazoa</taxon>
        <taxon>Chordata</taxon>
        <taxon>Craniata</taxon>
        <taxon>Vertebrata</taxon>
        <taxon>Euteleostomi</taxon>
        <taxon>Amphibia</taxon>
        <taxon>Gymnophiona</taxon>
        <taxon>Geotrypetes</taxon>
    </lineage>
</organism>
<feature type="coiled-coil region" evidence="7">
    <location>
        <begin position="114"/>
        <end position="183"/>
    </location>
</feature>
<evidence type="ECO:0000313" key="9">
    <source>
        <dbReference type="Proteomes" id="UP000515159"/>
    </source>
</evidence>
<comment type="similarity">
    <text evidence="2">Belongs to the CFAP157 family.</text>
</comment>
<evidence type="ECO:0000256" key="8">
    <source>
        <dbReference type="SAM" id="MobiDB-lite"/>
    </source>
</evidence>
<dbReference type="RefSeq" id="XP_033815918.1">
    <property type="nucleotide sequence ID" value="XM_033960027.1"/>
</dbReference>
<dbReference type="GO" id="GO:0007288">
    <property type="term" value="P:sperm axoneme assembly"/>
    <property type="evidence" value="ECO:0007669"/>
    <property type="project" value="TreeGrafter"/>
</dbReference>
<sequence length="520" mass="59576">MPPKKKGGVKAGKKPPSTKGVDRGGAIPEILSELSKEFYLLQIRDLEGRVIRYQRKLDELETSAVIFQAKYDQVLKDKKEIVSFLKRTLDQRTDELTELNEHLITIQQAKEADKDAFEAQLAHERHEAQEIKDQLTSENMVLVGRLAGLEEFRLHKEDLMARFAALEMQLKKQEEEHKEMIYNLEKKAVIDKDRLKKEMLLRVNMVAAEFRKISNNQMAETTKRTIRENVSISAQLAKISERSMELIQEKDLLMDAQNEQCKQVAMLEHNEKQLVKNNLSNQKMIRMLTEKCHQQQILLEEFSQKEQEFNTLETAYQSLREEKKTMRQQITELEEKAGKHQTEEVTLAGQLEEEQKNRKLLEKILKQAAFALKDILLEKPGDEECGDLDFKFQLRRNQMLHALLMLLSSAAKMGLGPKLEEFIAHGAHTLPLTEDSSSSPMKCSAFTAHYRVGDLGLVPRPALNAAILRNIGTLSKTSQRGPLLTNADVPKDLLHPQREKPVKLPEIVAEHNVVQLLTAK</sequence>
<evidence type="ECO:0000313" key="10">
    <source>
        <dbReference type="RefSeq" id="XP_033815918.1"/>
    </source>
</evidence>
<dbReference type="Proteomes" id="UP000515159">
    <property type="component" value="Chromosome 10"/>
</dbReference>
<dbReference type="InParanoid" id="A0A6P8SHD0"/>
<evidence type="ECO:0000256" key="7">
    <source>
        <dbReference type="SAM" id="Coils"/>
    </source>
</evidence>
<dbReference type="CTD" id="286207"/>
<dbReference type="GeneID" id="117367472"/>
<reference evidence="10" key="1">
    <citation type="submission" date="2025-08" db="UniProtKB">
        <authorList>
            <consortium name="RefSeq"/>
        </authorList>
    </citation>
    <scope>IDENTIFICATION</scope>
</reference>
<dbReference type="InterPro" id="IPR038844">
    <property type="entry name" value="CFAP157"/>
</dbReference>
<keyword evidence="5" id="KW-0969">Cilium</keyword>
<dbReference type="FunCoup" id="A0A6P8SHD0">
    <property type="interactions" value="84"/>
</dbReference>
<comment type="subcellular location">
    <subcellularLocation>
        <location evidence="1">Cell projection</location>
        <location evidence="1">Cilium</location>
    </subcellularLocation>
</comment>
<keyword evidence="9" id="KW-1185">Reference proteome</keyword>
<gene>
    <name evidence="10" type="primary">CFAP157</name>
</gene>
<dbReference type="OrthoDB" id="166611at2759"/>
<evidence type="ECO:0000256" key="2">
    <source>
        <dbReference type="ARBA" id="ARBA00010841"/>
    </source>
</evidence>
<evidence type="ECO:0000256" key="4">
    <source>
        <dbReference type="ARBA" id="ARBA00023054"/>
    </source>
</evidence>
<feature type="region of interest" description="Disordered" evidence="8">
    <location>
        <begin position="1"/>
        <end position="24"/>
    </location>
</feature>
<name>A0A6P8SHD0_GEOSA</name>
<keyword evidence="6" id="KW-0966">Cell projection</keyword>
<evidence type="ECO:0000256" key="6">
    <source>
        <dbReference type="ARBA" id="ARBA00023273"/>
    </source>
</evidence>
<protein>
    <recommendedName>
        <fullName evidence="3">Cilia- and flagella-associated protein 157</fullName>
    </recommendedName>
</protein>